<dbReference type="EMBL" id="MLJW01003197">
    <property type="protein sequence ID" value="OIQ72612.1"/>
    <property type="molecule type" value="Genomic_DNA"/>
</dbReference>
<organism evidence="2">
    <name type="scientific">mine drainage metagenome</name>
    <dbReference type="NCBI Taxonomy" id="410659"/>
    <lineage>
        <taxon>unclassified sequences</taxon>
        <taxon>metagenomes</taxon>
        <taxon>ecological metagenomes</taxon>
    </lineage>
</organism>
<accession>A0A1J5PYG5</accession>
<reference evidence="2" key="1">
    <citation type="submission" date="2016-10" db="EMBL/GenBank/DDBJ databases">
        <title>Sequence of Gallionella enrichment culture.</title>
        <authorList>
            <person name="Poehlein A."/>
            <person name="Muehling M."/>
            <person name="Daniel R."/>
        </authorList>
    </citation>
    <scope>NUCLEOTIDE SEQUENCE</scope>
</reference>
<evidence type="ECO:0000313" key="2">
    <source>
        <dbReference type="EMBL" id="OIQ72612.1"/>
    </source>
</evidence>
<gene>
    <name evidence="2" type="ORF">GALL_457560</name>
</gene>
<sequence>MRAARALLALRHSGAGRGMFLVFAKQRQHAALRLQGIGGEALDALQLAGAAREHGHAAAADGELRREVGRLRQLPDGREQAAAGQHGGLHGCRFGSRGASDGAEQGESESVLA</sequence>
<proteinExistence type="predicted"/>
<comment type="caution">
    <text evidence="2">The sequence shown here is derived from an EMBL/GenBank/DDBJ whole genome shotgun (WGS) entry which is preliminary data.</text>
</comment>
<protein>
    <submittedName>
        <fullName evidence="2">Uncharacterized protein</fullName>
    </submittedName>
</protein>
<name>A0A1J5PYG5_9ZZZZ</name>
<feature type="region of interest" description="Disordered" evidence="1">
    <location>
        <begin position="74"/>
        <end position="113"/>
    </location>
</feature>
<evidence type="ECO:0000256" key="1">
    <source>
        <dbReference type="SAM" id="MobiDB-lite"/>
    </source>
</evidence>
<dbReference type="AlphaFoldDB" id="A0A1J5PYG5"/>